<accession>A0A4Q7P3I7</accession>
<sequence length="350" mass="39992">MSGKRKYAIAAAAGAILLLGCLAAVLLARGNKNIITINGIPVEKDEIIMYIQDERADICSWFYRNYQADCNAEDFWEKEYEGTTPAGKLSEAVIQKLKEAKTAQQQMKEEGFVETVSFQELEKLMDAENQKRRQAEEEGQVIYGNSQFSMEQYYNWYYSQGKTRLKEQFHQTFTDYTEEDLENWYRQQEPYTGAVSGEVKFYVCDSSISEEVAQQLFADVTASLDKGMSDGEIEAMADENYHTGLVIQERPVREEEVGKEDAAYASVMEAFKSLEEKQFSEILPLGQSYGIFQVMKKEGGEDMPFQSVKESVVYQYIEEAFEENLRALAEGAEITVDEKAFTKLIKEIVR</sequence>
<evidence type="ECO:0000313" key="2">
    <source>
        <dbReference type="EMBL" id="RZS94493.1"/>
    </source>
</evidence>
<dbReference type="Proteomes" id="UP000292927">
    <property type="component" value="Unassembled WGS sequence"/>
</dbReference>
<comment type="caution">
    <text evidence="2">The sequence shown here is derived from an EMBL/GenBank/DDBJ whole genome shotgun (WGS) entry which is preliminary data.</text>
</comment>
<name>A0A4Q7P3I7_9FIRM</name>
<gene>
    <name evidence="2" type="ORF">EV209_2336</name>
</gene>
<evidence type="ECO:0008006" key="4">
    <source>
        <dbReference type="Google" id="ProtNLM"/>
    </source>
</evidence>
<evidence type="ECO:0000313" key="3">
    <source>
        <dbReference type="Proteomes" id="UP000292927"/>
    </source>
</evidence>
<dbReference type="PROSITE" id="PS51257">
    <property type="entry name" value="PROKAR_LIPOPROTEIN"/>
    <property type="match status" value="1"/>
</dbReference>
<reference evidence="2 3" key="1">
    <citation type="submission" date="2019-02" db="EMBL/GenBank/DDBJ databases">
        <title>Genomic Encyclopedia of Type Strains, Phase IV (KMG-IV): sequencing the most valuable type-strain genomes for metagenomic binning, comparative biology and taxonomic classification.</title>
        <authorList>
            <person name="Goeker M."/>
        </authorList>
    </citation>
    <scope>NUCLEOTIDE SEQUENCE [LARGE SCALE GENOMIC DNA]</scope>
    <source>
        <strain evidence="2 3">DSM 29486</strain>
    </source>
</reference>
<proteinExistence type="predicted"/>
<protein>
    <recommendedName>
        <fullName evidence="4">Parvulin-like peptidyl-prolyl cis-trans isomerase protein</fullName>
    </recommendedName>
</protein>
<dbReference type="EMBL" id="SGXF01000004">
    <property type="protein sequence ID" value="RZS94493.1"/>
    <property type="molecule type" value="Genomic_DNA"/>
</dbReference>
<feature type="coiled-coil region" evidence="1">
    <location>
        <begin position="90"/>
        <end position="138"/>
    </location>
</feature>
<dbReference type="RefSeq" id="WP_130435602.1">
    <property type="nucleotide sequence ID" value="NZ_SGXF01000004.1"/>
</dbReference>
<organism evidence="2 3">
    <name type="scientific">Cuneatibacter caecimuris</name>
    <dbReference type="NCBI Taxonomy" id="1796618"/>
    <lineage>
        <taxon>Bacteria</taxon>
        <taxon>Bacillati</taxon>
        <taxon>Bacillota</taxon>
        <taxon>Clostridia</taxon>
        <taxon>Lachnospirales</taxon>
        <taxon>Lachnospiraceae</taxon>
        <taxon>Cuneatibacter</taxon>
    </lineage>
</organism>
<dbReference type="AlphaFoldDB" id="A0A4Q7P3I7"/>
<keyword evidence="3" id="KW-1185">Reference proteome</keyword>
<keyword evidence="1" id="KW-0175">Coiled coil</keyword>
<evidence type="ECO:0000256" key="1">
    <source>
        <dbReference type="SAM" id="Coils"/>
    </source>
</evidence>
<dbReference type="OrthoDB" id="1976489at2"/>